<reference evidence="1" key="1">
    <citation type="journal article" date="2014" name="Front. Microbiol.">
        <title>High frequency of phylogenetically diverse reductive dehalogenase-homologous genes in deep subseafloor sedimentary metagenomes.</title>
        <authorList>
            <person name="Kawai M."/>
            <person name="Futagami T."/>
            <person name="Toyoda A."/>
            <person name="Takaki Y."/>
            <person name="Nishi S."/>
            <person name="Hori S."/>
            <person name="Arai W."/>
            <person name="Tsubouchi T."/>
            <person name="Morono Y."/>
            <person name="Uchiyama I."/>
            <person name="Ito T."/>
            <person name="Fujiyama A."/>
            <person name="Inagaki F."/>
            <person name="Takami H."/>
        </authorList>
    </citation>
    <scope>NUCLEOTIDE SEQUENCE</scope>
    <source>
        <strain evidence="1">Expedition CK06-06</strain>
    </source>
</reference>
<comment type="caution">
    <text evidence="1">The sequence shown here is derived from an EMBL/GenBank/DDBJ whole genome shotgun (WGS) entry which is preliminary data.</text>
</comment>
<sequence>MKQGVLSRYRDFLPVTLATPLITLGEGDTPLVRS</sequence>
<protein>
    <submittedName>
        <fullName evidence="1">Uncharacterized protein</fullName>
    </submittedName>
</protein>
<dbReference type="InterPro" id="IPR036052">
    <property type="entry name" value="TrpB-like_PALP_sf"/>
</dbReference>
<name>X0ZRU5_9ZZZZ</name>
<feature type="non-terminal residue" evidence="1">
    <location>
        <position position="34"/>
    </location>
</feature>
<gene>
    <name evidence="1" type="ORF">S01H4_08925</name>
</gene>
<proteinExistence type="predicted"/>
<evidence type="ECO:0000313" key="1">
    <source>
        <dbReference type="EMBL" id="GAG72460.1"/>
    </source>
</evidence>
<organism evidence="1">
    <name type="scientific">marine sediment metagenome</name>
    <dbReference type="NCBI Taxonomy" id="412755"/>
    <lineage>
        <taxon>unclassified sequences</taxon>
        <taxon>metagenomes</taxon>
        <taxon>ecological metagenomes</taxon>
    </lineage>
</organism>
<dbReference type="EMBL" id="BART01003144">
    <property type="protein sequence ID" value="GAG72460.1"/>
    <property type="molecule type" value="Genomic_DNA"/>
</dbReference>
<dbReference type="AlphaFoldDB" id="X0ZRU5"/>
<accession>X0ZRU5</accession>
<dbReference type="Gene3D" id="3.40.50.1100">
    <property type="match status" value="1"/>
</dbReference>